<protein>
    <submittedName>
        <fullName evidence="7">Peptidase S8/S53 domain-containing protein</fullName>
    </submittedName>
</protein>
<evidence type="ECO:0000313" key="7">
    <source>
        <dbReference type="EMBL" id="RKO88397.1"/>
    </source>
</evidence>
<dbReference type="InterPro" id="IPR000209">
    <property type="entry name" value="Peptidase_S8/S53_dom"/>
</dbReference>
<comment type="caution">
    <text evidence="5">Lacks conserved residue(s) required for the propagation of feature annotation.</text>
</comment>
<dbReference type="InterPro" id="IPR050131">
    <property type="entry name" value="Peptidase_S8_subtilisin-like"/>
</dbReference>
<keyword evidence="3" id="KW-0378">Hydrolase</keyword>
<dbReference type="PANTHER" id="PTHR43806:SF66">
    <property type="entry name" value="SERIN ENDOPEPTIDASE"/>
    <property type="match status" value="1"/>
</dbReference>
<dbReference type="OrthoDB" id="2162597at2759"/>
<dbReference type="InterPro" id="IPR015500">
    <property type="entry name" value="Peptidase_S8_subtilisin-rel"/>
</dbReference>
<dbReference type="InterPro" id="IPR036852">
    <property type="entry name" value="Peptidase_S8/S53_dom_sf"/>
</dbReference>
<evidence type="ECO:0000256" key="4">
    <source>
        <dbReference type="ARBA" id="ARBA00022825"/>
    </source>
</evidence>
<dbReference type="InterPro" id="IPR023827">
    <property type="entry name" value="Peptidase_S8_Asp-AS"/>
</dbReference>
<dbReference type="GO" id="GO:0005615">
    <property type="term" value="C:extracellular space"/>
    <property type="evidence" value="ECO:0007669"/>
    <property type="project" value="TreeGrafter"/>
</dbReference>
<keyword evidence="8" id="KW-1185">Reference proteome</keyword>
<accession>A0A4V1IR07</accession>
<evidence type="ECO:0000256" key="5">
    <source>
        <dbReference type="PROSITE-ProRule" id="PRU01240"/>
    </source>
</evidence>
<evidence type="ECO:0000259" key="6">
    <source>
        <dbReference type="Pfam" id="PF00082"/>
    </source>
</evidence>
<dbReference type="EMBL" id="KZ996746">
    <property type="protein sequence ID" value="RKO88397.1"/>
    <property type="molecule type" value="Genomic_DNA"/>
</dbReference>
<gene>
    <name evidence="7" type="ORF">BDK51DRAFT_17119</name>
</gene>
<dbReference type="GO" id="GO:0006508">
    <property type="term" value="P:proteolysis"/>
    <property type="evidence" value="ECO:0007669"/>
    <property type="project" value="UniProtKB-KW"/>
</dbReference>
<feature type="domain" description="Peptidase S8/S53" evidence="6">
    <location>
        <begin position="23"/>
        <end position="142"/>
    </location>
</feature>
<evidence type="ECO:0000256" key="1">
    <source>
        <dbReference type="ARBA" id="ARBA00011073"/>
    </source>
</evidence>
<dbReference type="Gene3D" id="3.40.50.200">
    <property type="entry name" value="Peptidase S8/S53 domain"/>
    <property type="match status" value="1"/>
</dbReference>
<evidence type="ECO:0000313" key="8">
    <source>
        <dbReference type="Proteomes" id="UP000269721"/>
    </source>
</evidence>
<keyword evidence="2" id="KW-0645">Protease</keyword>
<name>A0A4V1IR07_9FUNG</name>
<organism evidence="7 8">
    <name type="scientific">Blyttiomyces helicus</name>
    <dbReference type="NCBI Taxonomy" id="388810"/>
    <lineage>
        <taxon>Eukaryota</taxon>
        <taxon>Fungi</taxon>
        <taxon>Fungi incertae sedis</taxon>
        <taxon>Chytridiomycota</taxon>
        <taxon>Chytridiomycota incertae sedis</taxon>
        <taxon>Chytridiomycetes</taxon>
        <taxon>Chytridiomycetes incertae sedis</taxon>
        <taxon>Blyttiomyces</taxon>
    </lineage>
</organism>
<dbReference type="PROSITE" id="PS00136">
    <property type="entry name" value="SUBTILASE_ASP"/>
    <property type="match status" value="1"/>
</dbReference>
<comment type="similarity">
    <text evidence="1 5">Belongs to the peptidase S8 family.</text>
</comment>
<dbReference type="PRINTS" id="PR00723">
    <property type="entry name" value="SUBTILISIN"/>
</dbReference>
<evidence type="ECO:0000256" key="2">
    <source>
        <dbReference type="ARBA" id="ARBA00022670"/>
    </source>
</evidence>
<sequence>MFCPLITDNATGVYAAHNAGFFGKGIKIGLIDTGVYYLHPALGGCFGTDEHGRPCKISFGSDLVGDDYGLNGNFTPVPDSDPLDNCSSEGHGTHTTGIIAADTRQITDAKFRPLQDFIGVAPEATIGMYRVFGCSGNTADDVLTKAI</sequence>
<dbReference type="GO" id="GO:0004252">
    <property type="term" value="F:serine-type endopeptidase activity"/>
    <property type="evidence" value="ECO:0007669"/>
    <property type="project" value="InterPro"/>
</dbReference>
<dbReference type="Proteomes" id="UP000269721">
    <property type="component" value="Unassembled WGS sequence"/>
</dbReference>
<dbReference type="Pfam" id="PF00082">
    <property type="entry name" value="Peptidase_S8"/>
    <property type="match status" value="1"/>
</dbReference>
<keyword evidence="4" id="KW-0720">Serine protease</keyword>
<reference evidence="8" key="1">
    <citation type="journal article" date="2018" name="Nat. Microbiol.">
        <title>Leveraging single-cell genomics to expand the fungal tree of life.</title>
        <authorList>
            <person name="Ahrendt S.R."/>
            <person name="Quandt C.A."/>
            <person name="Ciobanu D."/>
            <person name="Clum A."/>
            <person name="Salamov A."/>
            <person name="Andreopoulos B."/>
            <person name="Cheng J.F."/>
            <person name="Woyke T."/>
            <person name="Pelin A."/>
            <person name="Henrissat B."/>
            <person name="Reynolds N.K."/>
            <person name="Benny G.L."/>
            <person name="Smith M.E."/>
            <person name="James T.Y."/>
            <person name="Grigoriev I.V."/>
        </authorList>
    </citation>
    <scope>NUCLEOTIDE SEQUENCE [LARGE SCALE GENOMIC DNA]</scope>
</reference>
<proteinExistence type="inferred from homology"/>
<dbReference type="PROSITE" id="PS51892">
    <property type="entry name" value="SUBTILASE"/>
    <property type="match status" value="1"/>
</dbReference>
<dbReference type="SUPFAM" id="SSF52743">
    <property type="entry name" value="Subtilisin-like"/>
    <property type="match status" value="1"/>
</dbReference>
<dbReference type="PANTHER" id="PTHR43806">
    <property type="entry name" value="PEPTIDASE S8"/>
    <property type="match status" value="1"/>
</dbReference>
<feature type="non-terminal residue" evidence="7">
    <location>
        <position position="147"/>
    </location>
</feature>
<evidence type="ECO:0000256" key="3">
    <source>
        <dbReference type="ARBA" id="ARBA00022801"/>
    </source>
</evidence>
<dbReference type="AlphaFoldDB" id="A0A4V1IR07"/>